<feature type="region of interest" description="Disordered" evidence="1">
    <location>
        <begin position="130"/>
        <end position="167"/>
    </location>
</feature>
<evidence type="ECO:0000256" key="1">
    <source>
        <dbReference type="SAM" id="MobiDB-lite"/>
    </source>
</evidence>
<dbReference type="EMBL" id="CAJVPV010028250">
    <property type="protein sequence ID" value="CAG8736046.1"/>
    <property type="molecule type" value="Genomic_DNA"/>
</dbReference>
<keyword evidence="3" id="KW-1185">Reference proteome</keyword>
<dbReference type="AlphaFoldDB" id="A0A9N9IGF6"/>
<organism evidence="2 3">
    <name type="scientific">Acaulospora morrowiae</name>
    <dbReference type="NCBI Taxonomy" id="94023"/>
    <lineage>
        <taxon>Eukaryota</taxon>
        <taxon>Fungi</taxon>
        <taxon>Fungi incertae sedis</taxon>
        <taxon>Mucoromycota</taxon>
        <taxon>Glomeromycotina</taxon>
        <taxon>Glomeromycetes</taxon>
        <taxon>Diversisporales</taxon>
        <taxon>Acaulosporaceae</taxon>
        <taxon>Acaulospora</taxon>
    </lineage>
</organism>
<comment type="caution">
    <text evidence="2">The sequence shown here is derived from an EMBL/GenBank/DDBJ whole genome shotgun (WGS) entry which is preliminary data.</text>
</comment>
<feature type="non-terminal residue" evidence="2">
    <location>
        <position position="180"/>
    </location>
</feature>
<evidence type="ECO:0000313" key="3">
    <source>
        <dbReference type="Proteomes" id="UP000789342"/>
    </source>
</evidence>
<gene>
    <name evidence="2" type="ORF">AMORRO_LOCUS14378</name>
</gene>
<protein>
    <submittedName>
        <fullName evidence="2">16644_t:CDS:1</fullName>
    </submittedName>
</protein>
<dbReference type="Proteomes" id="UP000789342">
    <property type="component" value="Unassembled WGS sequence"/>
</dbReference>
<accession>A0A9N9IGF6</accession>
<feature type="compositionally biased region" description="Basic and acidic residues" evidence="1">
    <location>
        <begin position="57"/>
        <end position="74"/>
    </location>
</feature>
<proteinExistence type="predicted"/>
<feature type="region of interest" description="Disordered" evidence="1">
    <location>
        <begin position="53"/>
        <end position="74"/>
    </location>
</feature>
<name>A0A9N9IGF6_9GLOM</name>
<feature type="compositionally biased region" description="Basic and acidic residues" evidence="1">
    <location>
        <begin position="145"/>
        <end position="167"/>
    </location>
</feature>
<evidence type="ECO:0000313" key="2">
    <source>
        <dbReference type="EMBL" id="CAG8736046.1"/>
    </source>
</evidence>
<sequence length="180" mass="20678">MTYTYLRERNEKPSRGITMKEAMVKEQDTIMMMEMGEGKVQLNDAITYVPPRKKLPKPLDESSRVRKEQEKREKGVLEKMKADKRKGYITDALLDKSNLFMLSRHAALNASISEDIITSIEEPTTTTSIKEFQPDNANNTYLLPKPHDEDTDQRATKNIDDSKRAEEKKGCITDELVIKP</sequence>
<reference evidence="2" key="1">
    <citation type="submission" date="2021-06" db="EMBL/GenBank/DDBJ databases">
        <authorList>
            <person name="Kallberg Y."/>
            <person name="Tangrot J."/>
            <person name="Rosling A."/>
        </authorList>
    </citation>
    <scope>NUCLEOTIDE SEQUENCE</scope>
    <source>
        <strain evidence="2">CL551</strain>
    </source>
</reference>